<keyword evidence="2" id="KW-1185">Reference proteome</keyword>
<dbReference type="AlphaFoldDB" id="A0AAV4NFZ2"/>
<dbReference type="Proteomes" id="UP001054837">
    <property type="component" value="Unassembled WGS sequence"/>
</dbReference>
<accession>A0AAV4NFZ2</accession>
<dbReference type="EMBL" id="BPLQ01001509">
    <property type="protein sequence ID" value="GIX82364.1"/>
    <property type="molecule type" value="Genomic_DNA"/>
</dbReference>
<proteinExistence type="predicted"/>
<sequence length="106" mass="12251">MGNNCSKDSTRWNKRREQKKNAVRILFVQSPHTASFQRWKQSVIANANAILNVFLKFGRSWILFGVLVRGVESTLLFELEEVGWNTNEDEGAGAELRSCIFWLRFS</sequence>
<name>A0AAV4NFZ2_9ARAC</name>
<evidence type="ECO:0000313" key="2">
    <source>
        <dbReference type="Proteomes" id="UP001054837"/>
    </source>
</evidence>
<reference evidence="1 2" key="1">
    <citation type="submission" date="2021-06" db="EMBL/GenBank/DDBJ databases">
        <title>Caerostris darwini draft genome.</title>
        <authorList>
            <person name="Kono N."/>
            <person name="Arakawa K."/>
        </authorList>
    </citation>
    <scope>NUCLEOTIDE SEQUENCE [LARGE SCALE GENOMIC DNA]</scope>
</reference>
<gene>
    <name evidence="1" type="ORF">CDAR_540821</name>
</gene>
<comment type="caution">
    <text evidence="1">The sequence shown here is derived from an EMBL/GenBank/DDBJ whole genome shotgun (WGS) entry which is preliminary data.</text>
</comment>
<evidence type="ECO:0000313" key="1">
    <source>
        <dbReference type="EMBL" id="GIX82364.1"/>
    </source>
</evidence>
<protein>
    <submittedName>
        <fullName evidence="1">Uncharacterized protein</fullName>
    </submittedName>
</protein>
<organism evidence="1 2">
    <name type="scientific">Caerostris darwini</name>
    <dbReference type="NCBI Taxonomy" id="1538125"/>
    <lineage>
        <taxon>Eukaryota</taxon>
        <taxon>Metazoa</taxon>
        <taxon>Ecdysozoa</taxon>
        <taxon>Arthropoda</taxon>
        <taxon>Chelicerata</taxon>
        <taxon>Arachnida</taxon>
        <taxon>Araneae</taxon>
        <taxon>Araneomorphae</taxon>
        <taxon>Entelegynae</taxon>
        <taxon>Araneoidea</taxon>
        <taxon>Araneidae</taxon>
        <taxon>Caerostris</taxon>
    </lineage>
</organism>